<organism evidence="2 3">
    <name type="scientific">Cryoendolithus antarcticus</name>
    <dbReference type="NCBI Taxonomy" id="1507870"/>
    <lineage>
        <taxon>Eukaryota</taxon>
        <taxon>Fungi</taxon>
        <taxon>Dikarya</taxon>
        <taxon>Ascomycota</taxon>
        <taxon>Pezizomycotina</taxon>
        <taxon>Dothideomycetes</taxon>
        <taxon>Dothideomycetidae</taxon>
        <taxon>Cladosporiales</taxon>
        <taxon>Cladosporiaceae</taxon>
        <taxon>Cryoendolithus</taxon>
    </lineage>
</organism>
<name>A0A1V8S7L4_9PEZI</name>
<feature type="region of interest" description="Disordered" evidence="1">
    <location>
        <begin position="153"/>
        <end position="189"/>
    </location>
</feature>
<protein>
    <submittedName>
        <fullName evidence="2">Uncharacterized protein</fullName>
    </submittedName>
</protein>
<gene>
    <name evidence="2" type="ORF">B0A48_18733</name>
</gene>
<dbReference type="InParanoid" id="A0A1V8S7L4"/>
<dbReference type="EMBL" id="NAJO01000132">
    <property type="protein sequence ID" value="OQN95198.1"/>
    <property type="molecule type" value="Genomic_DNA"/>
</dbReference>
<accession>A0A1V8S7L4</accession>
<proteinExistence type="predicted"/>
<dbReference type="AlphaFoldDB" id="A0A1V8S7L4"/>
<evidence type="ECO:0000313" key="3">
    <source>
        <dbReference type="Proteomes" id="UP000192596"/>
    </source>
</evidence>
<feature type="compositionally biased region" description="Basic and acidic residues" evidence="1">
    <location>
        <begin position="160"/>
        <end position="176"/>
    </location>
</feature>
<keyword evidence="3" id="KW-1185">Reference proteome</keyword>
<dbReference type="Proteomes" id="UP000192596">
    <property type="component" value="Unassembled WGS sequence"/>
</dbReference>
<reference evidence="3" key="1">
    <citation type="submission" date="2017-03" db="EMBL/GenBank/DDBJ databases">
        <title>Genomes of endolithic fungi from Antarctica.</title>
        <authorList>
            <person name="Coleine C."/>
            <person name="Masonjones S."/>
            <person name="Stajich J.E."/>
        </authorList>
    </citation>
    <scope>NUCLEOTIDE SEQUENCE [LARGE SCALE GENOMIC DNA]</scope>
    <source>
        <strain evidence="3">CCFEE 5527</strain>
    </source>
</reference>
<comment type="caution">
    <text evidence="2">The sequence shown here is derived from an EMBL/GenBank/DDBJ whole genome shotgun (WGS) entry which is preliminary data.</text>
</comment>
<feature type="compositionally biased region" description="Acidic residues" evidence="1">
    <location>
        <begin position="180"/>
        <end position="189"/>
    </location>
</feature>
<evidence type="ECO:0000256" key="1">
    <source>
        <dbReference type="SAM" id="MobiDB-lite"/>
    </source>
</evidence>
<feature type="region of interest" description="Disordered" evidence="1">
    <location>
        <begin position="1"/>
        <end position="38"/>
    </location>
</feature>
<evidence type="ECO:0000313" key="2">
    <source>
        <dbReference type="EMBL" id="OQN95198.1"/>
    </source>
</evidence>
<sequence>MSSKPLNPRFQRVQQQRPWRKSRGDLTPIRSNHDRYLSTGPWNPSLDGLYYDSYWIHTDEKQGAKHHPQNGSYEEENHLDEDGCPPLNFFVNSGGERILYSTPSSDTEGGHSRSKKDSISFAPDCRNWFQHTSYERTPSPYATDQSVQQLLGILPIPDNTNRENDAPNTDSERTKILETSSDDSDGEPD</sequence>